<dbReference type="EMBL" id="BBRZ01000089">
    <property type="protein sequence ID" value="GAM58475.1"/>
    <property type="molecule type" value="Genomic_DNA"/>
</dbReference>
<proteinExistence type="predicted"/>
<keyword evidence="2" id="KW-1185">Reference proteome</keyword>
<sequence>MDSLQIAEHVVEQIKAGTQKGENLEKIVIQLLADDFKNLDWISASEIVLKEQVHSMNRNSKGHFQKGHQLGGRPKGSRNRFTLAMMDELMQGEDGQLDFHPMLEAKKLYRATDDDRIRVALLKEMLSFGNDKQFTEPEQPEVEEISDDAMKEVYEALKQRFG</sequence>
<dbReference type="Proteomes" id="UP000031671">
    <property type="component" value="Unassembled WGS sequence"/>
</dbReference>
<evidence type="ECO:0000313" key="2">
    <source>
        <dbReference type="Proteomes" id="UP000031671"/>
    </source>
</evidence>
<comment type="caution">
    <text evidence="1">The sequence shown here is derived from an EMBL/GenBank/DDBJ whole genome shotgun (WGS) entry which is preliminary data.</text>
</comment>
<protein>
    <submittedName>
        <fullName evidence="1">Uncharacterized protein</fullName>
    </submittedName>
</protein>
<reference evidence="1 2" key="1">
    <citation type="submission" date="2015-01" db="EMBL/GenBank/DDBJ databases">
        <title>Vibrio sp. C1 JCM 19231 whole genome shotgun sequence.</title>
        <authorList>
            <person name="Sawabe T."/>
            <person name="Meirelles P."/>
            <person name="Feng G."/>
            <person name="Sayaka M."/>
            <person name="Hattori M."/>
            <person name="Ohkuma M."/>
        </authorList>
    </citation>
    <scope>NUCLEOTIDE SEQUENCE [LARGE SCALE GENOMIC DNA]</scope>
    <source>
        <strain evidence="2">JCM 19231</strain>
    </source>
</reference>
<reference evidence="1 2" key="2">
    <citation type="submission" date="2015-01" db="EMBL/GenBank/DDBJ databases">
        <authorList>
            <consortium name="NBRP consortium"/>
            <person name="Sawabe T."/>
            <person name="Meirelles P."/>
            <person name="Feng G."/>
            <person name="Sayaka M."/>
            <person name="Hattori M."/>
            <person name="Ohkuma M."/>
        </authorList>
    </citation>
    <scope>NUCLEOTIDE SEQUENCE [LARGE SCALE GENOMIC DNA]</scope>
    <source>
        <strain evidence="2">JCM 19231</strain>
    </source>
</reference>
<name>A0A0B8NVE3_9VIBR</name>
<gene>
    <name evidence="1" type="ORF">JCM19231_3081</name>
</gene>
<organism evidence="1 2">
    <name type="scientific">Vibrio ishigakensis</name>
    <dbReference type="NCBI Taxonomy" id="1481914"/>
    <lineage>
        <taxon>Bacteria</taxon>
        <taxon>Pseudomonadati</taxon>
        <taxon>Pseudomonadota</taxon>
        <taxon>Gammaproteobacteria</taxon>
        <taxon>Vibrionales</taxon>
        <taxon>Vibrionaceae</taxon>
        <taxon>Vibrio</taxon>
    </lineage>
</organism>
<dbReference type="AlphaFoldDB" id="A0A0B8NVE3"/>
<evidence type="ECO:0000313" key="1">
    <source>
        <dbReference type="EMBL" id="GAM58475.1"/>
    </source>
</evidence>
<accession>A0A0B8NVE3</accession>